<feature type="transmembrane region" description="Helical" evidence="1">
    <location>
        <begin position="89"/>
        <end position="107"/>
    </location>
</feature>
<gene>
    <name evidence="3" type="ORF">DSO09_01335</name>
    <name evidence="2" type="ORF">EF809_02915</name>
</gene>
<dbReference type="EMBL" id="QNVI01000016">
    <property type="protein sequence ID" value="TDA39999.1"/>
    <property type="molecule type" value="Genomic_DNA"/>
</dbReference>
<proteinExistence type="predicted"/>
<evidence type="ECO:0000313" key="2">
    <source>
        <dbReference type="EMBL" id="RZN56340.1"/>
    </source>
</evidence>
<sequence>MTSTETFYEKLKKWLDNFITGSGYTNITTGYITGELQFLVFIIILSVFFRLFSVPLAIILLIFITAFALYFAPVIKDVEKENMNDLNRVLYWMVIYFAIIIAITLWGG</sequence>
<dbReference type="EMBL" id="RXIH01000025">
    <property type="protein sequence ID" value="RZN56340.1"/>
    <property type="molecule type" value="Genomic_DNA"/>
</dbReference>
<accession>A0A523BGE1</accession>
<keyword evidence="1" id="KW-1133">Transmembrane helix</keyword>
<name>A0A523BGE1_9CREN</name>
<protein>
    <submittedName>
        <fullName evidence="3">Uncharacterized protein</fullName>
    </submittedName>
</protein>
<comment type="caution">
    <text evidence="3">The sequence shown here is derived from an EMBL/GenBank/DDBJ whole genome shotgun (WGS) entry which is preliminary data.</text>
</comment>
<organism evidence="3 5">
    <name type="scientific">Thermoproteota archaeon</name>
    <dbReference type="NCBI Taxonomy" id="2056631"/>
    <lineage>
        <taxon>Archaea</taxon>
        <taxon>Thermoproteota</taxon>
    </lineage>
</organism>
<evidence type="ECO:0000256" key="1">
    <source>
        <dbReference type="SAM" id="Phobius"/>
    </source>
</evidence>
<evidence type="ECO:0000313" key="4">
    <source>
        <dbReference type="Proteomes" id="UP000316080"/>
    </source>
</evidence>
<dbReference type="Proteomes" id="UP000317265">
    <property type="component" value="Unassembled WGS sequence"/>
</dbReference>
<dbReference type="AlphaFoldDB" id="A0A523BGE1"/>
<keyword evidence="1" id="KW-0812">Transmembrane</keyword>
<feature type="transmembrane region" description="Helical" evidence="1">
    <location>
        <begin position="38"/>
        <end position="69"/>
    </location>
</feature>
<evidence type="ECO:0000313" key="3">
    <source>
        <dbReference type="EMBL" id="TDA39999.1"/>
    </source>
</evidence>
<dbReference type="Proteomes" id="UP000316080">
    <property type="component" value="Unassembled WGS sequence"/>
</dbReference>
<keyword evidence="1" id="KW-0472">Membrane</keyword>
<reference evidence="2 4" key="2">
    <citation type="journal article" date="2019" name="Nat. Microbiol.">
        <title>Wide diversity of methane and short-chain alkane metabolisms in uncultured archaea.</title>
        <authorList>
            <person name="Borrel G."/>
            <person name="Adam P.S."/>
            <person name="McKay L.J."/>
            <person name="Chen L.X."/>
            <person name="Sierra-Garcia I.N."/>
            <person name="Sieber C.M."/>
            <person name="Letourneur Q."/>
            <person name="Ghozlane A."/>
            <person name="Andersen G.L."/>
            <person name="Li W.J."/>
            <person name="Hallam S.J."/>
            <person name="Muyzer G."/>
            <person name="de Oliveira V.M."/>
            <person name="Inskeep W.P."/>
            <person name="Banfield J.F."/>
            <person name="Gribaldo S."/>
        </authorList>
    </citation>
    <scope>NUCLEOTIDE SEQUENCE [LARGE SCALE GENOMIC DNA]</scope>
    <source>
        <strain evidence="2">Verst-YHS</strain>
    </source>
</reference>
<reference evidence="3 5" key="1">
    <citation type="journal article" date="2019" name="Nat. Microbiol.">
        <title>Expanding anaerobic alkane metabolism in the domain of Archaea.</title>
        <authorList>
            <person name="Wang Y."/>
            <person name="Wegener G."/>
            <person name="Hou J."/>
            <person name="Wang F."/>
            <person name="Xiao X."/>
        </authorList>
    </citation>
    <scope>NUCLEOTIDE SEQUENCE [LARGE SCALE GENOMIC DNA]</scope>
    <source>
        <strain evidence="3">WYZ-LMO11</strain>
    </source>
</reference>
<evidence type="ECO:0000313" key="5">
    <source>
        <dbReference type="Proteomes" id="UP000317265"/>
    </source>
</evidence>